<dbReference type="SMR" id="A0A5M7BB88"/>
<dbReference type="InterPro" id="IPR047057">
    <property type="entry name" value="MerR_fam"/>
</dbReference>
<dbReference type="Proteomes" id="UP000323946">
    <property type="component" value="Unassembled WGS sequence"/>
</dbReference>
<organism evidence="3 4">
    <name type="scientific">Saccharopolyspora hirsuta</name>
    <dbReference type="NCBI Taxonomy" id="1837"/>
    <lineage>
        <taxon>Bacteria</taxon>
        <taxon>Bacillati</taxon>
        <taxon>Actinomycetota</taxon>
        <taxon>Actinomycetes</taxon>
        <taxon>Pseudonocardiales</taxon>
        <taxon>Pseudonocardiaceae</taxon>
        <taxon>Saccharopolyspora</taxon>
    </lineage>
</organism>
<dbReference type="Gene3D" id="1.10.1660.10">
    <property type="match status" value="1"/>
</dbReference>
<dbReference type="PANTHER" id="PTHR30204:SF90">
    <property type="entry name" value="HTH-TYPE TRANSCRIPTIONAL ACTIVATOR MTA"/>
    <property type="match status" value="1"/>
</dbReference>
<dbReference type="EMBL" id="VWPH01000020">
    <property type="protein sequence ID" value="KAA5825900.1"/>
    <property type="molecule type" value="Genomic_DNA"/>
</dbReference>
<dbReference type="GO" id="GO:0003677">
    <property type="term" value="F:DNA binding"/>
    <property type="evidence" value="ECO:0007669"/>
    <property type="project" value="UniProtKB-KW"/>
</dbReference>
<dbReference type="SUPFAM" id="SSF46955">
    <property type="entry name" value="Putative DNA-binding domain"/>
    <property type="match status" value="1"/>
</dbReference>
<keyword evidence="4" id="KW-1185">Reference proteome</keyword>
<evidence type="ECO:0000313" key="4">
    <source>
        <dbReference type="Proteomes" id="UP000323946"/>
    </source>
</evidence>
<dbReference type="Pfam" id="PF13411">
    <property type="entry name" value="MerR_1"/>
    <property type="match status" value="1"/>
</dbReference>
<dbReference type="GO" id="GO:0003700">
    <property type="term" value="F:DNA-binding transcription factor activity"/>
    <property type="evidence" value="ECO:0007669"/>
    <property type="project" value="InterPro"/>
</dbReference>
<comment type="caution">
    <text evidence="3">The sequence shown here is derived from an EMBL/GenBank/DDBJ whole genome shotgun (WGS) entry which is preliminary data.</text>
</comment>
<dbReference type="SMART" id="SM00422">
    <property type="entry name" value="HTH_MERR"/>
    <property type="match status" value="1"/>
</dbReference>
<gene>
    <name evidence="3" type="ORF">F1721_32625</name>
</gene>
<sequence length="250" mass="27133">MSGTDCADEPRWSIGALAKATGTTVRALHHYDELGLLRPSARTGSGHRRYTDGDLQRLCQIRLLRELGMSLEEIGGLLVESGALREELADHLDGLDEQIARLTALRDRTQFLLDQLNGASGPDTGALLGLFGSVNVFGNHIPAEQRAALEARADELGSRGRELLNTEWPLVTARLARHCLAGDPVDAPEVLAAARWFFGLVEVFTARDPGLSEAMVGLIRERGFGAEYADVAGTELMDYVDKARELLSAQ</sequence>
<dbReference type="CDD" id="cd01106">
    <property type="entry name" value="HTH_TipAL-Mta"/>
    <property type="match status" value="1"/>
</dbReference>
<name>A0A5M7BB88_SACHI</name>
<dbReference type="OrthoDB" id="9809391at2"/>
<dbReference type="InterPro" id="IPR000551">
    <property type="entry name" value="MerR-type_HTH_dom"/>
</dbReference>
<feature type="domain" description="HTH merR-type" evidence="2">
    <location>
        <begin position="11"/>
        <end position="80"/>
    </location>
</feature>
<evidence type="ECO:0000256" key="1">
    <source>
        <dbReference type="ARBA" id="ARBA00023125"/>
    </source>
</evidence>
<dbReference type="PANTHER" id="PTHR30204">
    <property type="entry name" value="REDOX-CYCLING DRUG-SENSING TRANSCRIPTIONAL ACTIVATOR SOXR"/>
    <property type="match status" value="1"/>
</dbReference>
<dbReference type="PRINTS" id="PR00040">
    <property type="entry name" value="HTHMERR"/>
</dbReference>
<protein>
    <submittedName>
        <fullName evidence="3">MerR family transcriptional regulator</fullName>
    </submittedName>
</protein>
<dbReference type="RefSeq" id="WP_150070695.1">
    <property type="nucleotide sequence ID" value="NZ_VWPH01000020.1"/>
</dbReference>
<dbReference type="PROSITE" id="PS50937">
    <property type="entry name" value="HTH_MERR_2"/>
    <property type="match status" value="1"/>
</dbReference>
<evidence type="ECO:0000313" key="3">
    <source>
        <dbReference type="EMBL" id="KAA5825900.1"/>
    </source>
</evidence>
<proteinExistence type="predicted"/>
<dbReference type="InterPro" id="IPR009061">
    <property type="entry name" value="DNA-bd_dom_put_sf"/>
</dbReference>
<reference evidence="3 4" key="1">
    <citation type="submission" date="2019-09" db="EMBL/GenBank/DDBJ databases">
        <title>Draft genome sequence of the thermophilic Saccharopolyspora hirsuta VKM Ac-666T.</title>
        <authorList>
            <person name="Lobastova T.G."/>
            <person name="Fokina V."/>
            <person name="Bragin E.Y."/>
            <person name="Shtratnikova V.Y."/>
            <person name="Starodumova I.P."/>
            <person name="Tarlachkov S.V."/>
            <person name="Donova M.V."/>
        </authorList>
    </citation>
    <scope>NUCLEOTIDE SEQUENCE [LARGE SCALE GENOMIC DNA]</scope>
    <source>
        <strain evidence="3 4">VKM Ac-666</strain>
    </source>
</reference>
<evidence type="ECO:0000259" key="2">
    <source>
        <dbReference type="PROSITE" id="PS50937"/>
    </source>
</evidence>
<accession>A0A5M7BB88</accession>
<dbReference type="AlphaFoldDB" id="A0A5M7BB88"/>
<keyword evidence="1" id="KW-0238">DNA-binding</keyword>